<comment type="caution">
    <text evidence="6">The sequence shown here is derived from an EMBL/GenBank/DDBJ whole genome shotgun (WGS) entry which is preliminary data.</text>
</comment>
<keyword evidence="7" id="KW-1185">Reference proteome</keyword>
<dbReference type="Pfam" id="PF12796">
    <property type="entry name" value="Ank_2"/>
    <property type="match status" value="1"/>
</dbReference>
<dbReference type="EMBL" id="JBBCAQ010000014">
    <property type="protein sequence ID" value="KAK7598355.1"/>
    <property type="molecule type" value="Genomic_DNA"/>
</dbReference>
<feature type="region of interest" description="Disordered" evidence="4">
    <location>
        <begin position="1"/>
        <end position="49"/>
    </location>
</feature>
<dbReference type="SMART" id="SM00248">
    <property type="entry name" value="ANK"/>
    <property type="match status" value="5"/>
</dbReference>
<keyword evidence="5" id="KW-1133">Transmembrane helix</keyword>
<dbReference type="PANTHER" id="PTHR46680:SF3">
    <property type="entry name" value="NF-KAPPA-B INHIBITOR CACTUS"/>
    <property type="match status" value="1"/>
</dbReference>
<sequence>MSDSGKNVGKSRSRPADAHESAADCGWRSERDFSTRGSSSLPPKGTECKYTEEEIYDSGIQSSECYFSSSDVISETYLMYPDSAPDCGYVDSGSLDQEDAARPTSGAASKDSSSKELPSSKESEGDASRGPDSGVVDYDPSSESEDAPSRWDGVVPDCWKVSSESHTAESVKSEDAPSRWDEFFEPADDEGNTHLHLAIIQGCEPTALLILSQIPESRYLDIKNHRRETCLHLSVLLRRPYITRKLLLAGAKTGCEDKNGNTALHLACKMNNLACVEALLNKTLIYRDMVNTVFMYKPKIDLPHMYINEWNYDGLTCTHLAAVHRDFDVLYQLFVNGCDVNIRECKAGYTILHTAVVSGRVELVKFIFQHKNLNKINTEIRNYARLTAYQLSADYPQIASILAENGAIQLSTLDDESEDDDWSDESSDDESFENCEIGSVSQILGGFLFGLAVAVRLDTGLQEWIDILDVWEYYIGIYVLIFAAILALVLPILSCVAVYQEITQLLLAHKPFAKAAESAGDESFLNGDNNVISCGWRHGNENSKLEDDWRMENYAFAGGSCRANREAAGILRILAAVSANNEFVDKFAVEERKLKAFD</sequence>
<feature type="repeat" description="ANK" evidence="3">
    <location>
        <begin position="259"/>
        <end position="282"/>
    </location>
</feature>
<proteinExistence type="predicted"/>
<dbReference type="AlphaFoldDB" id="A0AAN9Y6T3"/>
<keyword evidence="5" id="KW-0812">Transmembrane</keyword>
<dbReference type="SUPFAM" id="SSF48403">
    <property type="entry name" value="Ankyrin repeat"/>
    <property type="match status" value="1"/>
</dbReference>
<dbReference type="InterPro" id="IPR002110">
    <property type="entry name" value="Ankyrin_rpt"/>
</dbReference>
<dbReference type="Pfam" id="PF13606">
    <property type="entry name" value="Ank_3"/>
    <property type="match status" value="1"/>
</dbReference>
<gene>
    <name evidence="6" type="ORF">V9T40_006590</name>
</gene>
<feature type="region of interest" description="Disordered" evidence="4">
    <location>
        <begin position="83"/>
        <end position="153"/>
    </location>
</feature>
<accession>A0AAN9Y6T3</accession>
<protein>
    <submittedName>
        <fullName evidence="6">Uncharacterized protein</fullName>
    </submittedName>
</protein>
<reference evidence="6 7" key="1">
    <citation type="submission" date="2024-03" db="EMBL/GenBank/DDBJ databases">
        <title>Adaptation during the transition from Ophiocordyceps entomopathogen to insect associate is accompanied by gene loss and intensified selection.</title>
        <authorList>
            <person name="Ward C.M."/>
            <person name="Onetto C.A."/>
            <person name="Borneman A.R."/>
        </authorList>
    </citation>
    <scope>NUCLEOTIDE SEQUENCE [LARGE SCALE GENOMIC DNA]</scope>
    <source>
        <strain evidence="6">AWRI1</strain>
        <tissue evidence="6">Single Adult Female</tissue>
    </source>
</reference>
<feature type="compositionally biased region" description="Basic and acidic residues" evidence="4">
    <location>
        <begin position="14"/>
        <end position="34"/>
    </location>
</feature>
<dbReference type="InterPro" id="IPR051070">
    <property type="entry name" value="NF-kappa-B_inhibitor"/>
</dbReference>
<dbReference type="GO" id="GO:0051059">
    <property type="term" value="F:NF-kappaB binding"/>
    <property type="evidence" value="ECO:0007669"/>
    <property type="project" value="TreeGrafter"/>
</dbReference>
<dbReference type="Gene3D" id="1.25.40.20">
    <property type="entry name" value="Ankyrin repeat-containing domain"/>
    <property type="match status" value="1"/>
</dbReference>
<keyword evidence="2 3" id="KW-0040">ANK repeat</keyword>
<dbReference type="GO" id="GO:0005829">
    <property type="term" value="C:cytosol"/>
    <property type="evidence" value="ECO:0007669"/>
    <property type="project" value="TreeGrafter"/>
</dbReference>
<name>A0AAN9Y6T3_9HEMI</name>
<evidence type="ECO:0000256" key="5">
    <source>
        <dbReference type="SAM" id="Phobius"/>
    </source>
</evidence>
<evidence type="ECO:0000256" key="3">
    <source>
        <dbReference type="PROSITE-ProRule" id="PRU00023"/>
    </source>
</evidence>
<dbReference type="PROSITE" id="PS50297">
    <property type="entry name" value="ANK_REP_REGION"/>
    <property type="match status" value="1"/>
</dbReference>
<dbReference type="Proteomes" id="UP001367676">
    <property type="component" value="Unassembled WGS sequence"/>
</dbReference>
<keyword evidence="5" id="KW-0472">Membrane</keyword>
<organism evidence="6 7">
    <name type="scientific">Parthenolecanium corni</name>
    <dbReference type="NCBI Taxonomy" id="536013"/>
    <lineage>
        <taxon>Eukaryota</taxon>
        <taxon>Metazoa</taxon>
        <taxon>Ecdysozoa</taxon>
        <taxon>Arthropoda</taxon>
        <taxon>Hexapoda</taxon>
        <taxon>Insecta</taxon>
        <taxon>Pterygota</taxon>
        <taxon>Neoptera</taxon>
        <taxon>Paraneoptera</taxon>
        <taxon>Hemiptera</taxon>
        <taxon>Sternorrhyncha</taxon>
        <taxon>Coccoidea</taxon>
        <taxon>Coccidae</taxon>
        <taxon>Parthenolecanium</taxon>
    </lineage>
</organism>
<evidence type="ECO:0000256" key="2">
    <source>
        <dbReference type="ARBA" id="ARBA00023043"/>
    </source>
</evidence>
<evidence type="ECO:0000313" key="6">
    <source>
        <dbReference type="EMBL" id="KAK7598355.1"/>
    </source>
</evidence>
<evidence type="ECO:0000313" key="7">
    <source>
        <dbReference type="Proteomes" id="UP001367676"/>
    </source>
</evidence>
<feature type="transmembrane region" description="Helical" evidence="5">
    <location>
        <begin position="473"/>
        <end position="499"/>
    </location>
</feature>
<keyword evidence="1" id="KW-0677">Repeat</keyword>
<feature type="compositionally biased region" description="Basic and acidic residues" evidence="4">
    <location>
        <begin position="112"/>
        <end position="129"/>
    </location>
</feature>
<evidence type="ECO:0000256" key="1">
    <source>
        <dbReference type="ARBA" id="ARBA00022737"/>
    </source>
</evidence>
<dbReference type="GO" id="GO:0071356">
    <property type="term" value="P:cellular response to tumor necrosis factor"/>
    <property type="evidence" value="ECO:0007669"/>
    <property type="project" value="TreeGrafter"/>
</dbReference>
<evidence type="ECO:0000256" key="4">
    <source>
        <dbReference type="SAM" id="MobiDB-lite"/>
    </source>
</evidence>
<feature type="repeat" description="ANK" evidence="3">
    <location>
        <begin position="313"/>
        <end position="345"/>
    </location>
</feature>
<dbReference type="PROSITE" id="PS50088">
    <property type="entry name" value="ANK_REPEAT"/>
    <property type="match status" value="2"/>
</dbReference>
<dbReference type="InterPro" id="IPR036770">
    <property type="entry name" value="Ankyrin_rpt-contain_sf"/>
</dbReference>
<dbReference type="PANTHER" id="PTHR46680">
    <property type="entry name" value="NF-KAPPA-B INHIBITOR ALPHA"/>
    <property type="match status" value="1"/>
</dbReference>